<reference evidence="5" key="2">
    <citation type="submission" date="2013-12" db="EMBL/GenBank/DDBJ databases">
        <authorList>
            <person name="Yu Y."/>
            <person name="Lee S."/>
            <person name="de Baynast K."/>
            <person name="Wissotski M."/>
            <person name="Liu L."/>
            <person name="Talag J."/>
            <person name="Goicoechea J."/>
            <person name="Angelova A."/>
            <person name="Jetty R."/>
            <person name="Kudrna D."/>
            <person name="Golser W."/>
            <person name="Rivera L."/>
            <person name="Zhang J."/>
            <person name="Wing R."/>
        </authorList>
    </citation>
    <scope>NUCLEOTIDE SEQUENCE</scope>
</reference>
<name>A0A0D9XA11_9ORYZ</name>
<protein>
    <recommendedName>
        <fullName evidence="3">USP domain-containing protein</fullName>
    </recommendedName>
</protein>
<dbReference type="PANTHER" id="PTHR24006:SF807">
    <property type="entry name" value="OS08G0527100 PROTEIN"/>
    <property type="match status" value="1"/>
</dbReference>
<evidence type="ECO:0000313" key="5">
    <source>
        <dbReference type="Proteomes" id="UP000032180"/>
    </source>
</evidence>
<dbReference type="InterPro" id="IPR018200">
    <property type="entry name" value="USP_CS"/>
</dbReference>
<dbReference type="GO" id="GO:0005829">
    <property type="term" value="C:cytosol"/>
    <property type="evidence" value="ECO:0007669"/>
    <property type="project" value="TreeGrafter"/>
</dbReference>
<dbReference type="GO" id="GO:0004843">
    <property type="term" value="F:cysteine-type deubiquitinase activity"/>
    <property type="evidence" value="ECO:0007669"/>
    <property type="project" value="InterPro"/>
</dbReference>
<reference evidence="4 5" key="1">
    <citation type="submission" date="2012-08" db="EMBL/GenBank/DDBJ databases">
        <title>Oryza genome evolution.</title>
        <authorList>
            <person name="Wing R.A."/>
        </authorList>
    </citation>
    <scope>NUCLEOTIDE SEQUENCE</scope>
</reference>
<dbReference type="InterPro" id="IPR028889">
    <property type="entry name" value="USP"/>
</dbReference>
<proteinExistence type="inferred from homology"/>
<dbReference type="AlphaFoldDB" id="A0A0D9XA11"/>
<dbReference type="SUPFAM" id="SSF54001">
    <property type="entry name" value="Cysteine proteinases"/>
    <property type="match status" value="1"/>
</dbReference>
<comment type="similarity">
    <text evidence="1">Belongs to the peptidase C19 family.</text>
</comment>
<organism evidence="4 5">
    <name type="scientific">Leersia perrieri</name>
    <dbReference type="NCBI Taxonomy" id="77586"/>
    <lineage>
        <taxon>Eukaryota</taxon>
        <taxon>Viridiplantae</taxon>
        <taxon>Streptophyta</taxon>
        <taxon>Embryophyta</taxon>
        <taxon>Tracheophyta</taxon>
        <taxon>Spermatophyta</taxon>
        <taxon>Magnoliopsida</taxon>
        <taxon>Liliopsida</taxon>
        <taxon>Poales</taxon>
        <taxon>Poaceae</taxon>
        <taxon>BOP clade</taxon>
        <taxon>Oryzoideae</taxon>
        <taxon>Oryzeae</taxon>
        <taxon>Oryzinae</taxon>
        <taxon>Leersia</taxon>
    </lineage>
</organism>
<keyword evidence="5" id="KW-1185">Reference proteome</keyword>
<dbReference type="GO" id="GO:0005634">
    <property type="term" value="C:nucleus"/>
    <property type="evidence" value="ECO:0007669"/>
    <property type="project" value="TreeGrafter"/>
</dbReference>
<dbReference type="Gramene" id="LPERR08G18020.1">
    <property type="protein sequence ID" value="LPERR08G18020.1"/>
    <property type="gene ID" value="LPERR08G18020"/>
</dbReference>
<dbReference type="PANTHER" id="PTHR24006">
    <property type="entry name" value="UBIQUITIN CARBOXYL-TERMINAL HYDROLASE"/>
    <property type="match status" value="1"/>
</dbReference>
<accession>A0A0D9XA11</accession>
<dbReference type="STRING" id="77586.A0A0D9XA11"/>
<evidence type="ECO:0000256" key="1">
    <source>
        <dbReference type="ARBA" id="ARBA00009085"/>
    </source>
</evidence>
<feature type="region of interest" description="Disordered" evidence="2">
    <location>
        <begin position="1"/>
        <end position="25"/>
    </location>
</feature>
<dbReference type="PROSITE" id="PS50235">
    <property type="entry name" value="USP_3"/>
    <property type="match status" value="1"/>
</dbReference>
<dbReference type="InterPro" id="IPR038765">
    <property type="entry name" value="Papain-like_cys_pep_sf"/>
</dbReference>
<dbReference type="Gene3D" id="3.30.40.10">
    <property type="entry name" value="Zinc/RING finger domain, C3HC4 (zinc finger)"/>
    <property type="match status" value="2"/>
</dbReference>
<dbReference type="Pfam" id="PF00443">
    <property type="entry name" value="UCH"/>
    <property type="match status" value="1"/>
</dbReference>
<evidence type="ECO:0000313" key="4">
    <source>
        <dbReference type="EnsemblPlants" id="LPERR08G18020.1"/>
    </source>
</evidence>
<dbReference type="InterPro" id="IPR013083">
    <property type="entry name" value="Znf_RING/FYVE/PHD"/>
</dbReference>
<evidence type="ECO:0000259" key="3">
    <source>
        <dbReference type="PROSITE" id="PS50235"/>
    </source>
</evidence>
<feature type="region of interest" description="Disordered" evidence="2">
    <location>
        <begin position="508"/>
        <end position="527"/>
    </location>
</feature>
<dbReference type="Gene3D" id="3.90.70.10">
    <property type="entry name" value="Cysteine proteinases"/>
    <property type="match status" value="2"/>
</dbReference>
<feature type="domain" description="USP" evidence="3">
    <location>
        <begin position="366"/>
        <end position="984"/>
    </location>
</feature>
<dbReference type="EnsemblPlants" id="LPERR08G18020.1">
    <property type="protein sequence ID" value="LPERR08G18020.1"/>
    <property type="gene ID" value="LPERR08G18020"/>
</dbReference>
<sequence length="1002" mass="110813">MDEEKTSTRPREPGENSPRKASRLDMPAAIVPLNTWPEVRDPNQKAVAAAETSETDMEFCPHFGYFEDDMLAFMSQLRSCNYAPRCGHYMCENKVEKSSIFVCVKCELHFCIGHGNKHKPQGHARWHANLEQHYIFALFNEPEILYCMKCEQRMDMERDMEPESDSSDNSDTSDTKGCGHFLLGEIDFALTVSRITASTSVPVCQYHGCGITGKNRIMVCTGCNKHFCTRAETKKRPQGHARQHARQNEHWVGLWYSNPYMGYCFVCEFELNPGESFVEQGMVSGKEAFGQQSIVKQGMVSGKKAFGQQSGTLGALMVKGMMSGKGLFGQQSGTLGAPNVEQGMVSGKEAFGQQSGLVKGHGWPIKGIPNLGNTCYMNALLQCLFVLEKLRAKMLAPDAPWEIIGMALKRLFEDDNNVDNAQDTIVPLKFLACVRISDEKFVGGGMHDSHELLTFLRTELDKEEKSMMPAVATTVIDSIFAAQLSVTISCRRCPYSSASHEIIHDIQAPLPSKMPPPKSTASPPRNISCTSREKICVKLFPKVDMSNTEIVQAIAEGNDSHITGLELGDVAMEKTSEPLEVDSTEVEQSPQRKDGVHVLSQTPKDKVPGEIVQMPTKAGDLGQYDSAGIDNTSSEPEAKQNTFSVEGTAEDKGKAQCSDISGDNNSFASIEECLALHFEPELLEWKCQNCFKVDHHSSATSSKDGEQMMASTNENTIIDGDQTEQSDKIACQSEQSSSLGLECFSSRQPHGSDSQRQAMLTVDSLTEGNSTNPPVEPSHKEITSGMISDDNIAKKKTEGLEGVEETVPSFLPSDEPANQLIDQSQNASTIYQHEGKQVKLDHSADQVDASQKEQEDRNQGGIKTCRISKLPPVLTIQLKRNLGERGKVREHVSFEEILDVGPFMDPSSEDKDNSSYLLVGVIEHIGPSSDVGHWVAYVRKSRRQPDGGSSSWYCASDLNIREVSLEEVLSVFIAQSIQEDWTADDEQTFRGKIKKKRREEQM</sequence>
<dbReference type="eggNOG" id="KOG1873">
    <property type="taxonomic scope" value="Eukaryota"/>
</dbReference>
<feature type="compositionally biased region" description="Basic and acidic residues" evidence="2">
    <location>
        <begin position="1"/>
        <end position="18"/>
    </location>
</feature>
<dbReference type="Proteomes" id="UP000032180">
    <property type="component" value="Chromosome 8"/>
</dbReference>
<dbReference type="SUPFAM" id="SSF57850">
    <property type="entry name" value="RING/U-box"/>
    <property type="match status" value="2"/>
</dbReference>
<dbReference type="InterPro" id="IPR050164">
    <property type="entry name" value="Peptidase_C19"/>
</dbReference>
<dbReference type="PROSITE" id="PS00972">
    <property type="entry name" value="USP_1"/>
    <property type="match status" value="1"/>
</dbReference>
<dbReference type="GO" id="GO:0016579">
    <property type="term" value="P:protein deubiquitination"/>
    <property type="evidence" value="ECO:0007669"/>
    <property type="project" value="InterPro"/>
</dbReference>
<dbReference type="InterPro" id="IPR001394">
    <property type="entry name" value="Peptidase_C19_UCH"/>
</dbReference>
<evidence type="ECO:0000256" key="2">
    <source>
        <dbReference type="SAM" id="MobiDB-lite"/>
    </source>
</evidence>
<reference evidence="4" key="3">
    <citation type="submission" date="2015-04" db="UniProtKB">
        <authorList>
            <consortium name="EnsemblPlants"/>
        </authorList>
    </citation>
    <scope>IDENTIFICATION</scope>
</reference>
<dbReference type="HOGENOM" id="CLU_005952_0_0_1"/>